<keyword evidence="6" id="KW-1185">Reference proteome</keyword>
<evidence type="ECO:0000256" key="1">
    <source>
        <dbReference type="ARBA" id="ARBA00022837"/>
    </source>
</evidence>
<evidence type="ECO:0000313" key="6">
    <source>
        <dbReference type="Proteomes" id="UP000663870"/>
    </source>
</evidence>
<dbReference type="InterPro" id="IPR057428">
    <property type="entry name" value="EFHB_EF-hand_C"/>
</dbReference>
<dbReference type="PROSITE" id="PS50222">
    <property type="entry name" value="EF_HAND_2"/>
    <property type="match status" value="1"/>
</dbReference>
<dbReference type="GO" id="GO:0003676">
    <property type="term" value="F:nucleic acid binding"/>
    <property type="evidence" value="ECO:0007669"/>
    <property type="project" value="InterPro"/>
</dbReference>
<reference evidence="5" key="1">
    <citation type="submission" date="2021-02" db="EMBL/GenBank/DDBJ databases">
        <authorList>
            <person name="Nowell W R."/>
        </authorList>
    </citation>
    <scope>NUCLEOTIDE SEQUENCE</scope>
</reference>
<feature type="domain" description="EF-hand" evidence="3">
    <location>
        <begin position="292"/>
        <end position="327"/>
    </location>
</feature>
<dbReference type="Gene3D" id="1.10.238.10">
    <property type="entry name" value="EF-hand"/>
    <property type="match status" value="1"/>
</dbReference>
<dbReference type="InterPro" id="IPR018247">
    <property type="entry name" value="EF_Hand_1_Ca_BS"/>
</dbReference>
<feature type="compositionally biased region" description="Basic and acidic residues" evidence="2">
    <location>
        <begin position="54"/>
        <end position="63"/>
    </location>
</feature>
<gene>
    <name evidence="5" type="ORF">JXQ802_LOCUS14086</name>
    <name evidence="4" type="ORF">PYM288_LOCUS12179</name>
</gene>
<evidence type="ECO:0000259" key="3">
    <source>
        <dbReference type="PROSITE" id="PS50222"/>
    </source>
</evidence>
<protein>
    <recommendedName>
        <fullName evidence="3">EF-hand domain-containing protein</fullName>
    </recommendedName>
</protein>
<feature type="region of interest" description="Disordered" evidence="2">
    <location>
        <begin position="41"/>
        <end position="74"/>
    </location>
</feature>
<dbReference type="AlphaFoldDB" id="A0A814GPY6"/>
<organism evidence="5 6">
    <name type="scientific">Rotaria sordida</name>
    <dbReference type="NCBI Taxonomy" id="392033"/>
    <lineage>
        <taxon>Eukaryota</taxon>
        <taxon>Metazoa</taxon>
        <taxon>Spiralia</taxon>
        <taxon>Gnathifera</taxon>
        <taxon>Rotifera</taxon>
        <taxon>Eurotatoria</taxon>
        <taxon>Bdelloidea</taxon>
        <taxon>Philodinida</taxon>
        <taxon>Philodinidae</taxon>
        <taxon>Rotaria</taxon>
    </lineage>
</organism>
<proteinExistence type="predicted"/>
<evidence type="ECO:0000256" key="2">
    <source>
        <dbReference type="SAM" id="MobiDB-lite"/>
    </source>
</evidence>
<sequence length="731" mass="83954">MASTVKQALTHDQLWEVLTDKPVEFSTPEVVQRYRNYTAPDVSRPRIHPGRAYDPNHRDEIHGDQMNLGDGKNGEIINPKPKTTFENRLFNLNELVYDRNRQRIKQENSLPSTINKYKTTFGIPTRSSEKAGDLINPNKSQAQIEYEFEQPRSMYLFSHKEFEPGEQLERHYENGELIRYQTHGVPTPVYADGRHARESLIWIRPNHTTPIVTQTVNEYDESRCDNAAIRTRRFLAETGLPVDHRFGVATGSDRLSAGEIIHQRANVPAVFDEKSQAALAKLRSQLCSLHMTTFKTQLQAFQYYDTNQDGFISIHELTNTIEKNFNLELSDGLIAALMFQCDQDRDGRLNFLEFSNFLCYRIAHSSGLEQFINEEKKKNNNKIQTGIIKDNQGRPLLNISDLIESTNGKYYPRKLISQIDEMVPDGWKTSYDKINEAPFRLEPQVKRQYGLPSIIARSQYAIPTANHKNRPPLGSNTIVGALLSPSIWSDRGLTEDDLLAPKTMEEIRDIFANANITVSGEDFVYAWTTAAANNEHGQNQDKASVRNVAARSEKIGWKSSPSSVYRIVRLAGLKWFKKRRIQKLTYDNKVQRVKCAKKLKRNFGVTKRSKSHSNPHNKGIWATRFEEIPSISRERPTRKFASGIVFWGGILYEGLIPKNSAIDVISWLKKQPTDKKKRTYMNGHLYAKFIKEVAHPETQKVCGRDFIFQDDTDSKQRTKIVLRTVDKLFND</sequence>
<keyword evidence="1" id="KW-0106">Calcium</keyword>
<dbReference type="EMBL" id="CAJNOL010000311">
    <property type="protein sequence ID" value="CAF0999278.1"/>
    <property type="molecule type" value="Genomic_DNA"/>
</dbReference>
<dbReference type="InterPro" id="IPR011992">
    <property type="entry name" value="EF-hand-dom_pair"/>
</dbReference>
<dbReference type="Pfam" id="PF13499">
    <property type="entry name" value="EF-hand_7"/>
    <property type="match status" value="1"/>
</dbReference>
<dbReference type="Proteomes" id="UP000663854">
    <property type="component" value="Unassembled WGS sequence"/>
</dbReference>
<dbReference type="PROSITE" id="PS00018">
    <property type="entry name" value="EF_HAND_1"/>
    <property type="match status" value="2"/>
</dbReference>
<dbReference type="InterPro" id="IPR036397">
    <property type="entry name" value="RNaseH_sf"/>
</dbReference>
<dbReference type="SUPFAM" id="SSF47473">
    <property type="entry name" value="EF-hand"/>
    <property type="match status" value="1"/>
</dbReference>
<dbReference type="EMBL" id="CAJNOH010000221">
    <property type="protein sequence ID" value="CAF0952077.1"/>
    <property type="molecule type" value="Genomic_DNA"/>
</dbReference>
<dbReference type="InterPro" id="IPR002048">
    <property type="entry name" value="EF_hand_dom"/>
</dbReference>
<comment type="caution">
    <text evidence="5">The sequence shown here is derived from an EMBL/GenBank/DDBJ whole genome shotgun (WGS) entry which is preliminary data.</text>
</comment>
<name>A0A814GPY6_9BILA</name>
<dbReference type="Gene3D" id="3.30.420.10">
    <property type="entry name" value="Ribonuclease H-like superfamily/Ribonuclease H"/>
    <property type="match status" value="1"/>
</dbReference>
<dbReference type="Proteomes" id="UP000663870">
    <property type="component" value="Unassembled WGS sequence"/>
</dbReference>
<dbReference type="CDD" id="cd00051">
    <property type="entry name" value="EFh"/>
    <property type="match status" value="1"/>
</dbReference>
<dbReference type="Pfam" id="PF25325">
    <property type="entry name" value="EF-hand_EFHB_C"/>
    <property type="match status" value="1"/>
</dbReference>
<evidence type="ECO:0000313" key="4">
    <source>
        <dbReference type="EMBL" id="CAF0952077.1"/>
    </source>
</evidence>
<evidence type="ECO:0000313" key="5">
    <source>
        <dbReference type="EMBL" id="CAF0999278.1"/>
    </source>
</evidence>
<dbReference type="GO" id="GO:0005509">
    <property type="term" value="F:calcium ion binding"/>
    <property type="evidence" value="ECO:0007669"/>
    <property type="project" value="InterPro"/>
</dbReference>
<accession>A0A814GPY6</accession>